<evidence type="ECO:0000256" key="5">
    <source>
        <dbReference type="ARBA" id="ARBA00022692"/>
    </source>
</evidence>
<evidence type="ECO:0000256" key="15">
    <source>
        <dbReference type="HAMAP-Rule" id="MF_01398"/>
    </source>
</evidence>
<dbReference type="GO" id="GO:0012505">
    <property type="term" value="C:endomembrane system"/>
    <property type="evidence" value="ECO:0007669"/>
    <property type="project" value="UniProtKB-SubCell"/>
</dbReference>
<evidence type="ECO:0000256" key="11">
    <source>
        <dbReference type="ARBA" id="ARBA00025198"/>
    </source>
</evidence>
<keyword evidence="7 15" id="KW-1133">Transmembrane helix</keyword>
<dbReference type="NCBIfam" id="TIGR01144">
    <property type="entry name" value="ATP_synt_b"/>
    <property type="match status" value="1"/>
</dbReference>
<evidence type="ECO:0000256" key="1">
    <source>
        <dbReference type="ARBA" id="ARBA00005513"/>
    </source>
</evidence>
<keyword evidence="5 15" id="KW-0812">Transmembrane</keyword>
<comment type="similarity">
    <text evidence="1 15 16">Belongs to the ATPase B chain family.</text>
</comment>
<keyword evidence="10 15" id="KW-0066">ATP synthesis</keyword>
<feature type="coiled-coil region" evidence="17">
    <location>
        <begin position="138"/>
        <end position="169"/>
    </location>
</feature>
<keyword evidence="6 15" id="KW-0375">Hydrogen ion transport</keyword>
<evidence type="ECO:0000256" key="7">
    <source>
        <dbReference type="ARBA" id="ARBA00022989"/>
    </source>
</evidence>
<dbReference type="HAMAP" id="MF_01398">
    <property type="entry name" value="ATP_synth_b_bprime"/>
    <property type="match status" value="1"/>
</dbReference>
<dbReference type="InterPro" id="IPR050059">
    <property type="entry name" value="ATP_synthase_B_chain"/>
</dbReference>
<evidence type="ECO:0000256" key="8">
    <source>
        <dbReference type="ARBA" id="ARBA00023065"/>
    </source>
</evidence>
<keyword evidence="3 15" id="KW-1003">Cell membrane</keyword>
<feature type="transmembrane region" description="Helical" evidence="15">
    <location>
        <begin position="40"/>
        <end position="57"/>
    </location>
</feature>
<evidence type="ECO:0000313" key="20">
    <source>
        <dbReference type="Proteomes" id="UP000184076"/>
    </source>
</evidence>
<dbReference type="GO" id="GO:0046961">
    <property type="term" value="F:proton-transporting ATPase activity, rotational mechanism"/>
    <property type="evidence" value="ECO:0007669"/>
    <property type="project" value="TreeGrafter"/>
</dbReference>
<proteinExistence type="inferred from homology"/>
<sequence length="192" mass="21429">MRRCRATGLFVLVSGVLAATAVLAAEGGGHGGGLPWKDFFLRLMNFAIMLAILVKLLKKPVTNFFASRRENIQRLLAELEQQKKEAESKAAEYKAKLAALDKETEKILAEYIQEGEAEKRKIVEAAEKQAAYIKEQAKLAIQQEIKAAKESLQEEIAELSVNAAEDLLKKNIRPEDQDRLVDEFMTKAVEAK</sequence>
<comment type="subunit">
    <text evidence="15">F-type ATPases have 2 components, F(1) - the catalytic core - and F(0) - the membrane proton channel. F(1) has five subunits: alpha(3), beta(3), gamma(1), delta(1), epsilon(1). F(0) has three main subunits: a(1), b(2) and c(10-14). The alpha and beta chains form an alternating ring which encloses part of the gamma chain. F(1) is attached to F(0) by a central stalk formed by the gamma and epsilon chains, while a peripheral stalk is formed by the delta and b chains.</text>
</comment>
<dbReference type="STRING" id="1121391.SAMN02745206_03390"/>
<evidence type="ECO:0000256" key="14">
    <source>
        <dbReference type="ARBA" id="ARBA00037847"/>
    </source>
</evidence>
<comment type="function">
    <text evidence="12">Component of the F(0) channel, it forms part of the peripheral stalk, linking F(1) to F(0). The b'-subunit is a diverged and duplicated form of b found in plants and photosynthetic bacteria.</text>
</comment>
<dbReference type="GO" id="GO:0045259">
    <property type="term" value="C:proton-transporting ATP synthase complex"/>
    <property type="evidence" value="ECO:0007669"/>
    <property type="project" value="UniProtKB-KW"/>
</dbReference>
<dbReference type="EMBL" id="FQVB01000046">
    <property type="protein sequence ID" value="SHG16940.1"/>
    <property type="molecule type" value="Genomic_DNA"/>
</dbReference>
<protein>
    <recommendedName>
        <fullName evidence="15">ATP synthase subunit b</fullName>
    </recommendedName>
    <alternativeName>
        <fullName evidence="15">ATP synthase F(0) sector subunit b</fullName>
    </alternativeName>
    <alternativeName>
        <fullName evidence="15">ATPase subunit I</fullName>
    </alternativeName>
    <alternativeName>
        <fullName evidence="15">F-type ATPase subunit b</fullName>
        <shortName evidence="15">F-ATPase subunit b</shortName>
    </alternativeName>
</protein>
<comment type="function">
    <text evidence="11 15">F(1)F(0) ATP synthase produces ATP from ADP in the presence of a proton or sodium gradient. F-type ATPases consist of two structural domains, F(1) containing the extramembraneous catalytic core and F(0) containing the membrane proton channel, linked together by a central stalk and a peripheral stalk. During catalysis, ATP synthesis in the catalytic domain of F(1) is coupled via a rotary mechanism of the central stalk subunits to proton translocation.</text>
</comment>
<evidence type="ECO:0000256" key="10">
    <source>
        <dbReference type="ARBA" id="ARBA00023310"/>
    </source>
</evidence>
<organism evidence="19 20">
    <name type="scientific">Desulfacinum infernum DSM 9756</name>
    <dbReference type="NCBI Taxonomy" id="1121391"/>
    <lineage>
        <taxon>Bacteria</taxon>
        <taxon>Pseudomonadati</taxon>
        <taxon>Thermodesulfobacteriota</taxon>
        <taxon>Syntrophobacteria</taxon>
        <taxon>Syntrophobacterales</taxon>
        <taxon>Syntrophobacteraceae</taxon>
        <taxon>Desulfacinum</taxon>
    </lineage>
</organism>
<keyword evidence="20" id="KW-1185">Reference proteome</keyword>
<reference evidence="20" key="1">
    <citation type="submission" date="2016-11" db="EMBL/GenBank/DDBJ databases">
        <authorList>
            <person name="Varghese N."/>
            <person name="Submissions S."/>
        </authorList>
    </citation>
    <scope>NUCLEOTIDE SEQUENCE [LARGE SCALE GENOMIC DNA]</scope>
    <source>
        <strain evidence="20">DSM 9756</strain>
    </source>
</reference>
<dbReference type="InterPro" id="IPR005864">
    <property type="entry name" value="ATP_synth_F0_bsu_bac"/>
</dbReference>
<dbReference type="InterPro" id="IPR002146">
    <property type="entry name" value="ATP_synth_b/b'su_bac/chlpt"/>
</dbReference>
<feature type="chain" id="PRO_5009910850" description="ATP synthase subunit b" evidence="18">
    <location>
        <begin position="25"/>
        <end position="192"/>
    </location>
</feature>
<evidence type="ECO:0000256" key="6">
    <source>
        <dbReference type="ARBA" id="ARBA00022781"/>
    </source>
</evidence>
<dbReference type="PANTHER" id="PTHR33445">
    <property type="entry name" value="ATP SYNTHASE SUBUNIT B', CHLOROPLASTIC"/>
    <property type="match status" value="1"/>
</dbReference>
<accession>A0A1M5HLY3</accession>
<gene>
    <name evidence="15" type="primary">atpF</name>
    <name evidence="19" type="ORF">SAMN02745206_03390</name>
</gene>
<feature type="signal peptide" evidence="18">
    <location>
        <begin position="1"/>
        <end position="24"/>
    </location>
</feature>
<evidence type="ECO:0000256" key="12">
    <source>
        <dbReference type="ARBA" id="ARBA00025614"/>
    </source>
</evidence>
<evidence type="ECO:0000256" key="17">
    <source>
        <dbReference type="SAM" id="Coils"/>
    </source>
</evidence>
<evidence type="ECO:0000256" key="4">
    <source>
        <dbReference type="ARBA" id="ARBA00022547"/>
    </source>
</evidence>
<dbReference type="PANTHER" id="PTHR33445:SF1">
    <property type="entry name" value="ATP SYNTHASE SUBUNIT B"/>
    <property type="match status" value="1"/>
</dbReference>
<feature type="coiled-coil region" evidence="17">
    <location>
        <begin position="65"/>
        <end position="110"/>
    </location>
</feature>
<keyword evidence="2 15" id="KW-0813">Transport</keyword>
<evidence type="ECO:0000256" key="13">
    <source>
        <dbReference type="ARBA" id="ARBA00026054"/>
    </source>
</evidence>
<keyword evidence="9 15" id="KW-0472">Membrane</keyword>
<keyword evidence="17" id="KW-0175">Coiled coil</keyword>
<keyword evidence="18" id="KW-0732">Signal</keyword>
<name>A0A1M5HLY3_9BACT</name>
<comment type="subcellular location">
    <subcellularLocation>
        <location evidence="15">Cell membrane</location>
        <topology evidence="15">Single-pass membrane protein</topology>
    </subcellularLocation>
    <subcellularLocation>
        <location evidence="14">Endomembrane system</location>
        <topology evidence="14">Single-pass membrane protein</topology>
    </subcellularLocation>
</comment>
<evidence type="ECO:0000313" key="19">
    <source>
        <dbReference type="EMBL" id="SHG16940.1"/>
    </source>
</evidence>
<comment type="subunit">
    <text evidence="13">F-type ATPases have 2 components, F(1) - the catalytic core - and F(0) - the membrane proton channel. F(1) has five subunits: alpha(3), beta(3), gamma(1), delta(1), epsilon(1). F(0) has four main subunits: a(1), b(2) and c(10-14). The alpha and beta chains form an alternating ring which encloses part of the gamma chain. F(1) is attached to F(0) by a central stalk formed by the gamma and epsilon chains, while a peripheral stalk is formed by the delta and b chains.</text>
</comment>
<keyword evidence="8 15" id="KW-0406">Ion transport</keyword>
<evidence type="ECO:0000256" key="16">
    <source>
        <dbReference type="RuleBase" id="RU003848"/>
    </source>
</evidence>
<evidence type="ECO:0000256" key="18">
    <source>
        <dbReference type="SAM" id="SignalP"/>
    </source>
</evidence>
<keyword evidence="4 15" id="KW-0138">CF(0)</keyword>
<dbReference type="AlphaFoldDB" id="A0A1M5HLY3"/>
<dbReference type="CDD" id="cd06503">
    <property type="entry name" value="ATP-synt_Fo_b"/>
    <property type="match status" value="1"/>
</dbReference>
<dbReference type="GO" id="GO:0046933">
    <property type="term" value="F:proton-transporting ATP synthase activity, rotational mechanism"/>
    <property type="evidence" value="ECO:0007669"/>
    <property type="project" value="UniProtKB-UniRule"/>
</dbReference>
<evidence type="ECO:0000256" key="2">
    <source>
        <dbReference type="ARBA" id="ARBA00022448"/>
    </source>
</evidence>
<dbReference type="RefSeq" id="WP_073041616.1">
    <property type="nucleotide sequence ID" value="NZ_FQVB01000046.1"/>
</dbReference>
<evidence type="ECO:0000256" key="3">
    <source>
        <dbReference type="ARBA" id="ARBA00022475"/>
    </source>
</evidence>
<dbReference type="GO" id="GO:0005886">
    <property type="term" value="C:plasma membrane"/>
    <property type="evidence" value="ECO:0007669"/>
    <property type="project" value="UniProtKB-SubCell"/>
</dbReference>
<dbReference type="Pfam" id="PF00430">
    <property type="entry name" value="ATP-synt_B"/>
    <property type="match status" value="1"/>
</dbReference>
<evidence type="ECO:0000256" key="9">
    <source>
        <dbReference type="ARBA" id="ARBA00023136"/>
    </source>
</evidence>
<dbReference type="Proteomes" id="UP000184076">
    <property type="component" value="Unassembled WGS sequence"/>
</dbReference>